<reference evidence="2" key="1">
    <citation type="submission" date="2021-05" db="EMBL/GenBank/DDBJ databases">
        <title>Genome of Sphingobium sp. strain.</title>
        <authorList>
            <person name="Fan R."/>
        </authorList>
    </citation>
    <scope>NUCLEOTIDE SEQUENCE</scope>
    <source>
        <strain evidence="2">H33</strain>
    </source>
</reference>
<comment type="caution">
    <text evidence="2">The sequence shown here is derived from an EMBL/GenBank/DDBJ whole genome shotgun (WGS) entry which is preliminary data.</text>
</comment>
<dbReference type="PANTHER" id="PTHR23419:SF8">
    <property type="entry name" value="FI09726P"/>
    <property type="match status" value="1"/>
</dbReference>
<comment type="similarity">
    <text evidence="1">Belongs to the CutA family.</text>
</comment>
<dbReference type="InterPro" id="IPR015867">
    <property type="entry name" value="N-reg_PII/ATP_PRibTrfase_C"/>
</dbReference>
<dbReference type="EMBL" id="JAHGAW010000012">
    <property type="protein sequence ID" value="MBT2188722.1"/>
    <property type="molecule type" value="Genomic_DNA"/>
</dbReference>
<keyword evidence="3" id="KW-1185">Reference proteome</keyword>
<accession>A0A9X1DF20</accession>
<dbReference type="Pfam" id="PF03091">
    <property type="entry name" value="CutA1"/>
    <property type="match status" value="1"/>
</dbReference>
<dbReference type="InterPro" id="IPR011322">
    <property type="entry name" value="N-reg_PII-like_a/b"/>
</dbReference>
<protein>
    <submittedName>
        <fullName evidence="2">Divalent cation tolerance protein CutA</fullName>
    </submittedName>
</protein>
<organism evidence="2 3">
    <name type="scientific">Sphingobium nicotianae</name>
    <dbReference type="NCBI Taxonomy" id="2782607"/>
    <lineage>
        <taxon>Bacteria</taxon>
        <taxon>Pseudomonadati</taxon>
        <taxon>Pseudomonadota</taxon>
        <taxon>Alphaproteobacteria</taxon>
        <taxon>Sphingomonadales</taxon>
        <taxon>Sphingomonadaceae</taxon>
        <taxon>Sphingobium</taxon>
    </lineage>
</organism>
<gene>
    <name evidence="2" type="primary">cutA</name>
    <name evidence="2" type="ORF">KK488_17350</name>
</gene>
<evidence type="ECO:0000313" key="2">
    <source>
        <dbReference type="EMBL" id="MBT2188722.1"/>
    </source>
</evidence>
<dbReference type="GO" id="GO:0010038">
    <property type="term" value="P:response to metal ion"/>
    <property type="evidence" value="ECO:0007669"/>
    <property type="project" value="InterPro"/>
</dbReference>
<dbReference type="RefSeq" id="WP_214624975.1">
    <property type="nucleotide sequence ID" value="NZ_JAHGAW010000012.1"/>
</dbReference>
<dbReference type="SUPFAM" id="SSF54913">
    <property type="entry name" value="GlnB-like"/>
    <property type="match status" value="1"/>
</dbReference>
<evidence type="ECO:0000256" key="1">
    <source>
        <dbReference type="ARBA" id="ARBA00010169"/>
    </source>
</evidence>
<proteinExistence type="inferred from homology"/>
<name>A0A9X1DF20_9SPHN</name>
<dbReference type="PANTHER" id="PTHR23419">
    <property type="entry name" value="DIVALENT CATION TOLERANCE CUTA-RELATED"/>
    <property type="match status" value="1"/>
</dbReference>
<sequence length="105" mass="11457">MSEIALVYVLFGDRASAETIARDMVEERLAACANLLGEGQSIYPWEGRVETASEVPVLFKTAPARRDALMAALAQRHGYDLPAILSWPVSTTPDYATWVMKEAAG</sequence>
<dbReference type="GO" id="GO:0005507">
    <property type="term" value="F:copper ion binding"/>
    <property type="evidence" value="ECO:0007669"/>
    <property type="project" value="TreeGrafter"/>
</dbReference>
<dbReference type="Gene3D" id="3.30.70.120">
    <property type="match status" value="1"/>
</dbReference>
<dbReference type="Proteomes" id="UP001138757">
    <property type="component" value="Unassembled WGS sequence"/>
</dbReference>
<dbReference type="AlphaFoldDB" id="A0A9X1DF20"/>
<evidence type="ECO:0000313" key="3">
    <source>
        <dbReference type="Proteomes" id="UP001138757"/>
    </source>
</evidence>
<dbReference type="InterPro" id="IPR004323">
    <property type="entry name" value="Ion_tolerance_CutA"/>
</dbReference>